<dbReference type="InterPro" id="IPR024079">
    <property type="entry name" value="MetalloPept_cat_dom_sf"/>
</dbReference>
<accession>A0AA40P319</accession>
<keyword evidence="2" id="KW-0479">Metal-binding</keyword>
<feature type="domain" description="Peptidase metallopeptidase" evidence="6">
    <location>
        <begin position="80"/>
        <end position="222"/>
    </location>
</feature>
<comment type="caution">
    <text evidence="7">The sequence shown here is derived from an EMBL/GenBank/DDBJ whole genome shotgun (WGS) entry which is preliminary data.</text>
</comment>
<dbReference type="Pfam" id="PF00413">
    <property type="entry name" value="Peptidase_M10"/>
    <property type="match status" value="1"/>
</dbReference>
<keyword evidence="1" id="KW-0645">Protease</keyword>
<dbReference type="SUPFAM" id="SSF55486">
    <property type="entry name" value="Metalloproteases ('zincins'), catalytic domain"/>
    <property type="match status" value="1"/>
</dbReference>
<dbReference type="Proteomes" id="UP000050523">
    <property type="component" value="Unassembled WGS sequence"/>
</dbReference>
<evidence type="ECO:0000256" key="1">
    <source>
        <dbReference type="ARBA" id="ARBA00022670"/>
    </source>
</evidence>
<evidence type="ECO:0000256" key="2">
    <source>
        <dbReference type="ARBA" id="ARBA00022723"/>
    </source>
</evidence>
<keyword evidence="4" id="KW-0862">Zinc</keyword>
<dbReference type="GO" id="GO:0008270">
    <property type="term" value="F:zinc ion binding"/>
    <property type="evidence" value="ECO:0007669"/>
    <property type="project" value="InterPro"/>
</dbReference>
<evidence type="ECO:0000313" key="7">
    <source>
        <dbReference type="EMBL" id="KPY96822.1"/>
    </source>
</evidence>
<sequence length="280" mass="31135">MKANYMPVSATQNIKLPAPCCMRSTGSQQASYDAAIRENPSNTATAPAQTSQSGQSTGNTNHQARLLVSFTRYWARGRTLKILFQNDPPVTLTGPVIEAANKWLPHINLKFEFVTDGPSDIRIGFNEQLNWSAIGTDNLLAAQDETTMEFNIKDIYTPDLKPGAELTRIVLHEFGHALGAVHEHQHPQANIPWNEPLLRTLLAQTGLTDDEINSNFFELYESADFHHSAYDRESIMHYDIPNGVTLGDFEIINAGKTLSKNDIEVMGAIYPPRADTDVLR</sequence>
<dbReference type="InterPro" id="IPR006026">
    <property type="entry name" value="Peptidase_Metallo"/>
</dbReference>
<dbReference type="CDD" id="cd04327">
    <property type="entry name" value="ZnMc_MMP_like_3"/>
    <property type="match status" value="1"/>
</dbReference>
<evidence type="ECO:0000256" key="4">
    <source>
        <dbReference type="ARBA" id="ARBA00022833"/>
    </source>
</evidence>
<evidence type="ECO:0000259" key="6">
    <source>
        <dbReference type="SMART" id="SM00235"/>
    </source>
</evidence>
<proteinExistence type="predicted"/>
<evidence type="ECO:0000256" key="3">
    <source>
        <dbReference type="ARBA" id="ARBA00022801"/>
    </source>
</evidence>
<dbReference type="GO" id="GO:0031012">
    <property type="term" value="C:extracellular matrix"/>
    <property type="evidence" value="ECO:0007669"/>
    <property type="project" value="InterPro"/>
</dbReference>
<dbReference type="RefSeq" id="WP_054997857.1">
    <property type="nucleotide sequence ID" value="NZ_JBGMSQ010000002.1"/>
</dbReference>
<dbReference type="GO" id="GO:0004222">
    <property type="term" value="F:metalloendopeptidase activity"/>
    <property type="evidence" value="ECO:0007669"/>
    <property type="project" value="InterPro"/>
</dbReference>
<dbReference type="GO" id="GO:0006508">
    <property type="term" value="P:proteolysis"/>
    <property type="evidence" value="ECO:0007669"/>
    <property type="project" value="UniProtKB-KW"/>
</dbReference>
<evidence type="ECO:0000256" key="5">
    <source>
        <dbReference type="SAM" id="MobiDB-lite"/>
    </source>
</evidence>
<protein>
    <recommendedName>
        <fullName evidence="6">Peptidase metallopeptidase domain-containing protein</fullName>
    </recommendedName>
</protein>
<dbReference type="SMART" id="SM00235">
    <property type="entry name" value="ZnMc"/>
    <property type="match status" value="1"/>
</dbReference>
<gene>
    <name evidence="7" type="ORF">ALO43_02307</name>
</gene>
<organism evidence="7 8">
    <name type="scientific">Pseudomonas tremae</name>
    <dbReference type="NCBI Taxonomy" id="200454"/>
    <lineage>
        <taxon>Bacteria</taxon>
        <taxon>Pseudomonadati</taxon>
        <taxon>Pseudomonadota</taxon>
        <taxon>Gammaproteobacteria</taxon>
        <taxon>Pseudomonadales</taxon>
        <taxon>Pseudomonadaceae</taxon>
        <taxon>Pseudomonas</taxon>
    </lineage>
</organism>
<keyword evidence="3" id="KW-0378">Hydrolase</keyword>
<feature type="region of interest" description="Disordered" evidence="5">
    <location>
        <begin position="40"/>
        <end position="60"/>
    </location>
</feature>
<name>A0AA40P319_9PSED</name>
<dbReference type="AlphaFoldDB" id="A0AA40P319"/>
<reference evidence="7 8" key="1">
    <citation type="submission" date="2015-09" db="EMBL/GenBank/DDBJ databases">
        <title>Genome announcement of multiple Pseudomonas syringae strains.</title>
        <authorList>
            <person name="Thakur S."/>
            <person name="Wang P.W."/>
            <person name="Gong Y."/>
            <person name="Weir B.S."/>
            <person name="Guttman D.S."/>
        </authorList>
    </citation>
    <scope>NUCLEOTIDE SEQUENCE [LARGE SCALE GENOMIC DNA]</scope>
    <source>
        <strain evidence="7 8">ICMP9151</strain>
    </source>
</reference>
<dbReference type="InterPro" id="IPR001818">
    <property type="entry name" value="Pept_M10_metallopeptidase"/>
</dbReference>
<evidence type="ECO:0000313" key="8">
    <source>
        <dbReference type="Proteomes" id="UP000050523"/>
    </source>
</evidence>
<dbReference type="EMBL" id="LJRO01000305">
    <property type="protein sequence ID" value="KPY96822.1"/>
    <property type="molecule type" value="Genomic_DNA"/>
</dbReference>
<dbReference type="Gene3D" id="3.40.390.10">
    <property type="entry name" value="Collagenase (Catalytic Domain)"/>
    <property type="match status" value="1"/>
</dbReference>